<dbReference type="AlphaFoldDB" id="A0AAC8YFV7"/>
<dbReference type="InterPro" id="IPR006311">
    <property type="entry name" value="TAT_signal"/>
</dbReference>
<dbReference type="Proteomes" id="UP000075221">
    <property type="component" value="Chromosome"/>
</dbReference>
<dbReference type="GO" id="GO:0042597">
    <property type="term" value="C:periplasmic space"/>
    <property type="evidence" value="ECO:0007669"/>
    <property type="project" value="UniProtKB-ARBA"/>
</dbReference>
<feature type="domain" description="Solute-binding protein family 5" evidence="2">
    <location>
        <begin position="96"/>
        <end position="476"/>
    </location>
</feature>
<feature type="chain" id="PRO_5041965745" description="Solute-binding protein family 5 domain-containing protein" evidence="1">
    <location>
        <begin position="33"/>
        <end position="566"/>
    </location>
</feature>
<dbReference type="PIRSF" id="PIRSF002741">
    <property type="entry name" value="MppA"/>
    <property type="match status" value="1"/>
</dbReference>
<accession>A0AAC8YFV7</accession>
<protein>
    <recommendedName>
        <fullName evidence="2">Solute-binding protein family 5 domain-containing protein</fullName>
    </recommendedName>
</protein>
<dbReference type="GO" id="GO:1904680">
    <property type="term" value="F:peptide transmembrane transporter activity"/>
    <property type="evidence" value="ECO:0007669"/>
    <property type="project" value="TreeGrafter"/>
</dbReference>
<dbReference type="InterPro" id="IPR000914">
    <property type="entry name" value="SBP_5_dom"/>
</dbReference>
<dbReference type="Gene3D" id="3.40.190.10">
    <property type="entry name" value="Periplasmic binding protein-like II"/>
    <property type="match status" value="1"/>
</dbReference>
<reference evidence="3 4" key="1">
    <citation type="submission" date="2016-02" db="EMBL/GenBank/DDBJ databases">
        <title>Complete Genome Sequence of Propionibacterium acidipropionici ATCC 55737.</title>
        <authorList>
            <person name="Luna Flores C.H."/>
            <person name="Nielsen L.K."/>
            <person name="Marcellin E."/>
        </authorList>
    </citation>
    <scope>NUCLEOTIDE SEQUENCE [LARGE SCALE GENOMIC DNA]</scope>
    <source>
        <strain evidence="3 4">ATCC 55737</strain>
    </source>
</reference>
<dbReference type="RefSeq" id="WP_062819897.1">
    <property type="nucleotide sequence ID" value="NZ_CP014352.1"/>
</dbReference>
<feature type="signal peptide" evidence="1">
    <location>
        <begin position="1"/>
        <end position="32"/>
    </location>
</feature>
<organism evidence="3 4">
    <name type="scientific">Acidipropionibacterium acidipropionici</name>
    <dbReference type="NCBI Taxonomy" id="1748"/>
    <lineage>
        <taxon>Bacteria</taxon>
        <taxon>Bacillati</taxon>
        <taxon>Actinomycetota</taxon>
        <taxon>Actinomycetes</taxon>
        <taxon>Propionibacteriales</taxon>
        <taxon>Propionibacteriaceae</taxon>
        <taxon>Acidipropionibacterium</taxon>
    </lineage>
</organism>
<dbReference type="PROSITE" id="PS51318">
    <property type="entry name" value="TAT"/>
    <property type="match status" value="1"/>
</dbReference>
<dbReference type="InterPro" id="IPR030678">
    <property type="entry name" value="Peptide/Ni-bd"/>
</dbReference>
<evidence type="ECO:0000259" key="2">
    <source>
        <dbReference type="Pfam" id="PF00496"/>
    </source>
</evidence>
<dbReference type="GO" id="GO:0043190">
    <property type="term" value="C:ATP-binding cassette (ABC) transporter complex"/>
    <property type="evidence" value="ECO:0007669"/>
    <property type="project" value="InterPro"/>
</dbReference>
<dbReference type="InterPro" id="IPR039424">
    <property type="entry name" value="SBP_5"/>
</dbReference>
<proteinExistence type="predicted"/>
<dbReference type="Pfam" id="PF00496">
    <property type="entry name" value="SBP_bac_5"/>
    <property type="match status" value="1"/>
</dbReference>
<dbReference type="EMBL" id="CP014352">
    <property type="protein sequence ID" value="AMS05932.1"/>
    <property type="molecule type" value="Genomic_DNA"/>
</dbReference>
<evidence type="ECO:0000313" key="3">
    <source>
        <dbReference type="EMBL" id="AMS05932.1"/>
    </source>
</evidence>
<sequence>MTSPLDPFHRPVGRRSLLMAAAGLAALGPVLSACGGSSSSAAPATPTGKPVDGGKLIWAVETQLSSANPHINGQDKARPILRNAFDSLIFLDADGKYQPWLAKTITPSAGGTVLTLDLRQDVTFSDGEKFDAAAVVKNFDKLSDAKYASSAAGALSSLKKYEATGPYTVRFTLSRPDTYFLTWLAGVNAAPISPKSLALSLDDLQAGGTRIAGTGPFTITKYALNTEIVFTRRRDYAWAPAAIAKGQKAAHLEQVTYRTLKEGSARTGALQRSQVDVASDIQPLDVETFTSNPKFGYVRATVAGSPYSLYLNVSKSPFEDIRVRQAFAQGADITAIVNSIYRGTYQRAWAPYNLVGPFQDPSLKSWLKFDKAAANKLLDEAGWKTKNSSGIRTKGGKTLTVTASTATDFVRESRDQLNVALGAALKQNVGIDYKYLPVDLGTDTAKGKANQYEVFDNSYGGADPVVPFDLLYYSSDSSRGYIARGRYNDKKLEKWLDDARFSNDTAARKKTYASVQEYVTKEKYYTVPLAVTQDTYAYNAEKVAGIVTDPASGGPFSAYTAWVASK</sequence>
<name>A0AAC8YFV7_9ACTN</name>
<dbReference type="PANTHER" id="PTHR30290">
    <property type="entry name" value="PERIPLASMIC BINDING COMPONENT OF ABC TRANSPORTER"/>
    <property type="match status" value="1"/>
</dbReference>
<evidence type="ECO:0000313" key="4">
    <source>
        <dbReference type="Proteomes" id="UP000075221"/>
    </source>
</evidence>
<keyword evidence="1" id="KW-0732">Signal</keyword>
<gene>
    <name evidence="3" type="ORF">AXH35_11260</name>
</gene>
<dbReference type="SUPFAM" id="SSF53850">
    <property type="entry name" value="Periplasmic binding protein-like II"/>
    <property type="match status" value="1"/>
</dbReference>
<dbReference type="Gene3D" id="3.10.105.10">
    <property type="entry name" value="Dipeptide-binding Protein, Domain 3"/>
    <property type="match status" value="1"/>
</dbReference>
<dbReference type="GO" id="GO:0015833">
    <property type="term" value="P:peptide transport"/>
    <property type="evidence" value="ECO:0007669"/>
    <property type="project" value="TreeGrafter"/>
</dbReference>
<evidence type="ECO:0000256" key="1">
    <source>
        <dbReference type="SAM" id="SignalP"/>
    </source>
</evidence>